<keyword evidence="13" id="KW-1185">Reference proteome</keyword>
<keyword evidence="7 10" id="KW-0503">Monooxygenase</keyword>
<evidence type="ECO:0000256" key="11">
    <source>
        <dbReference type="SAM" id="MobiDB-lite"/>
    </source>
</evidence>
<keyword evidence="5 10" id="KW-0560">Oxidoreductase</keyword>
<keyword evidence="6 9" id="KW-0408">Iron</keyword>
<dbReference type="GO" id="GO:0016705">
    <property type="term" value="F:oxidoreductase activity, acting on paired donors, with incorporation or reduction of molecular oxygen"/>
    <property type="evidence" value="ECO:0007669"/>
    <property type="project" value="InterPro"/>
</dbReference>
<dbReference type="InterPro" id="IPR036396">
    <property type="entry name" value="Cyt_P450_sf"/>
</dbReference>
<evidence type="ECO:0000256" key="3">
    <source>
        <dbReference type="ARBA" id="ARBA00022617"/>
    </source>
</evidence>
<feature type="non-terminal residue" evidence="12">
    <location>
        <position position="1"/>
    </location>
</feature>
<gene>
    <name evidence="12" type="ORF">EGW08_021910</name>
</gene>
<reference evidence="12 13" key="1">
    <citation type="submission" date="2019-01" db="EMBL/GenBank/DDBJ databases">
        <title>A draft genome assembly of the solar-powered sea slug Elysia chlorotica.</title>
        <authorList>
            <person name="Cai H."/>
            <person name="Li Q."/>
            <person name="Fang X."/>
            <person name="Li J."/>
            <person name="Curtis N.E."/>
            <person name="Altenburger A."/>
            <person name="Shibata T."/>
            <person name="Feng M."/>
            <person name="Maeda T."/>
            <person name="Schwartz J.A."/>
            <person name="Shigenobu S."/>
            <person name="Lundholm N."/>
            <person name="Nishiyama T."/>
            <person name="Yang H."/>
            <person name="Hasebe M."/>
            <person name="Li S."/>
            <person name="Pierce S.K."/>
            <person name="Wang J."/>
        </authorList>
    </citation>
    <scope>NUCLEOTIDE SEQUENCE [LARGE SCALE GENOMIC DNA]</scope>
    <source>
        <strain evidence="12">EC2010</strain>
        <tissue evidence="12">Whole organism of an adult</tissue>
    </source>
</reference>
<sequence length="451" mass="51028">TCPYSHNNHIPASSVLLQTLIREHGSTVGIVRDLPVLVTRDLDLMKQVLVKDFNNFVNRSDSMPTKSLLGKGVFYLRDYTWKRVRQLMSPSFSTGKLKRVSHHIQEAAGRLSRAFENCAHAGTRIKLFHVTGQYSTSIIAKTAFGVDADSIGEETDDQFTHSAKNIFKKRSKREFFFLMILMRFRKFRSFLVHHFGFHFADPCTRSSDVYFNAILKESIAEREVAERQGSRHVNNDFLQSLVSIKVASEDASSGPSKSAANSASNFNQNEEKSGVPAKKTMTMDEVIAQSLITIIAAYETTASTLQFCLFELAKNPEIQEEVFQEILDIVEDENPTYEELGRLCYMDQVVNETLRMYPPLPYITRLAQESRTYGTVTIPAGSAVYIPITEVHRDPSQYPNPDVFDPQRFSDENKAARNPLAFIPFGQGPRICIGMRLAYLELKTALVKVLR</sequence>
<name>A0A433SMC2_ELYCH</name>
<comment type="function">
    <text evidence="8">Cytochromes P450 are a group of heme-thiolate monooxygenases. They oxidize a variety of structurally unrelated compounds, including steroids, fatty acids, and xenobiotics.</text>
</comment>
<dbReference type="SUPFAM" id="SSF48264">
    <property type="entry name" value="Cytochrome P450"/>
    <property type="match status" value="1"/>
</dbReference>
<keyword evidence="4 9" id="KW-0479">Metal-binding</keyword>
<dbReference type="GO" id="GO:0020037">
    <property type="term" value="F:heme binding"/>
    <property type="evidence" value="ECO:0007669"/>
    <property type="project" value="InterPro"/>
</dbReference>
<comment type="caution">
    <text evidence="12">The sequence shown here is derived from an EMBL/GenBank/DDBJ whole genome shotgun (WGS) entry which is preliminary data.</text>
</comment>
<evidence type="ECO:0000256" key="6">
    <source>
        <dbReference type="ARBA" id="ARBA00023004"/>
    </source>
</evidence>
<dbReference type="GO" id="GO:0008395">
    <property type="term" value="F:steroid hydroxylase activity"/>
    <property type="evidence" value="ECO:0007669"/>
    <property type="project" value="TreeGrafter"/>
</dbReference>
<evidence type="ECO:0000256" key="4">
    <source>
        <dbReference type="ARBA" id="ARBA00022723"/>
    </source>
</evidence>
<dbReference type="InterPro" id="IPR050705">
    <property type="entry name" value="Cytochrome_P450_3A"/>
</dbReference>
<dbReference type="InterPro" id="IPR001128">
    <property type="entry name" value="Cyt_P450"/>
</dbReference>
<feature type="non-terminal residue" evidence="12">
    <location>
        <position position="451"/>
    </location>
</feature>
<dbReference type="PANTHER" id="PTHR24302">
    <property type="entry name" value="CYTOCHROME P450 FAMILY 3"/>
    <property type="match status" value="1"/>
</dbReference>
<dbReference type="Pfam" id="PF00067">
    <property type="entry name" value="p450"/>
    <property type="match status" value="1"/>
</dbReference>
<dbReference type="PANTHER" id="PTHR24302:SF15">
    <property type="entry name" value="FATTY-ACID PEROXYGENASE"/>
    <property type="match status" value="1"/>
</dbReference>
<feature type="compositionally biased region" description="Low complexity" evidence="11">
    <location>
        <begin position="253"/>
        <end position="268"/>
    </location>
</feature>
<dbReference type="AlphaFoldDB" id="A0A433SMC2"/>
<dbReference type="PROSITE" id="PS00086">
    <property type="entry name" value="CYTOCHROME_P450"/>
    <property type="match status" value="1"/>
</dbReference>
<dbReference type="OrthoDB" id="2789670at2759"/>
<dbReference type="STRING" id="188477.A0A433SMC2"/>
<evidence type="ECO:0000313" key="13">
    <source>
        <dbReference type="Proteomes" id="UP000271974"/>
    </source>
</evidence>
<evidence type="ECO:0008006" key="14">
    <source>
        <dbReference type="Google" id="ProtNLM"/>
    </source>
</evidence>
<accession>A0A433SMC2</accession>
<evidence type="ECO:0000256" key="2">
    <source>
        <dbReference type="ARBA" id="ARBA00010617"/>
    </source>
</evidence>
<organism evidence="12 13">
    <name type="scientific">Elysia chlorotica</name>
    <name type="common">Eastern emerald elysia</name>
    <name type="synonym">Sea slug</name>
    <dbReference type="NCBI Taxonomy" id="188477"/>
    <lineage>
        <taxon>Eukaryota</taxon>
        <taxon>Metazoa</taxon>
        <taxon>Spiralia</taxon>
        <taxon>Lophotrochozoa</taxon>
        <taxon>Mollusca</taxon>
        <taxon>Gastropoda</taxon>
        <taxon>Heterobranchia</taxon>
        <taxon>Euthyneura</taxon>
        <taxon>Panpulmonata</taxon>
        <taxon>Sacoglossa</taxon>
        <taxon>Placobranchoidea</taxon>
        <taxon>Plakobranchidae</taxon>
        <taxon>Elysia</taxon>
    </lineage>
</organism>
<dbReference type="InterPro" id="IPR017972">
    <property type="entry name" value="Cyt_P450_CS"/>
</dbReference>
<proteinExistence type="inferred from homology"/>
<dbReference type="PRINTS" id="PR00463">
    <property type="entry name" value="EP450I"/>
</dbReference>
<dbReference type="FunFam" id="1.10.630.10:FF:000182">
    <property type="entry name" value="Cytochrome P450 3A4"/>
    <property type="match status" value="1"/>
</dbReference>
<dbReference type="EMBL" id="RQTK01001437">
    <property type="protein sequence ID" value="RUS70326.1"/>
    <property type="molecule type" value="Genomic_DNA"/>
</dbReference>
<dbReference type="InterPro" id="IPR002401">
    <property type="entry name" value="Cyt_P450_E_grp-I"/>
</dbReference>
<evidence type="ECO:0000256" key="5">
    <source>
        <dbReference type="ARBA" id="ARBA00023002"/>
    </source>
</evidence>
<protein>
    <recommendedName>
        <fullName evidence="14">Cytochrome P450</fullName>
    </recommendedName>
</protein>
<evidence type="ECO:0000256" key="8">
    <source>
        <dbReference type="ARBA" id="ARBA00043906"/>
    </source>
</evidence>
<evidence type="ECO:0000256" key="7">
    <source>
        <dbReference type="ARBA" id="ARBA00023033"/>
    </source>
</evidence>
<dbReference type="PRINTS" id="PR00385">
    <property type="entry name" value="P450"/>
</dbReference>
<keyword evidence="3 9" id="KW-0349">Heme</keyword>
<evidence type="ECO:0000256" key="1">
    <source>
        <dbReference type="ARBA" id="ARBA00001971"/>
    </source>
</evidence>
<dbReference type="Proteomes" id="UP000271974">
    <property type="component" value="Unassembled WGS sequence"/>
</dbReference>
<comment type="cofactor">
    <cofactor evidence="1 9">
        <name>heme</name>
        <dbReference type="ChEBI" id="CHEBI:30413"/>
    </cofactor>
</comment>
<feature type="binding site" description="axial binding residue" evidence="9">
    <location>
        <position position="432"/>
    </location>
    <ligand>
        <name>heme</name>
        <dbReference type="ChEBI" id="CHEBI:30413"/>
    </ligand>
    <ligandPart>
        <name>Fe</name>
        <dbReference type="ChEBI" id="CHEBI:18248"/>
    </ligandPart>
</feature>
<dbReference type="Gene3D" id="1.10.630.10">
    <property type="entry name" value="Cytochrome P450"/>
    <property type="match status" value="1"/>
</dbReference>
<dbReference type="GO" id="GO:0005506">
    <property type="term" value="F:iron ion binding"/>
    <property type="evidence" value="ECO:0007669"/>
    <property type="project" value="InterPro"/>
</dbReference>
<evidence type="ECO:0000313" key="12">
    <source>
        <dbReference type="EMBL" id="RUS70326.1"/>
    </source>
</evidence>
<comment type="similarity">
    <text evidence="2 10">Belongs to the cytochrome P450 family.</text>
</comment>
<evidence type="ECO:0000256" key="10">
    <source>
        <dbReference type="RuleBase" id="RU000461"/>
    </source>
</evidence>
<evidence type="ECO:0000256" key="9">
    <source>
        <dbReference type="PIRSR" id="PIRSR602401-1"/>
    </source>
</evidence>
<feature type="region of interest" description="Disordered" evidence="11">
    <location>
        <begin position="253"/>
        <end position="277"/>
    </location>
</feature>